<dbReference type="RefSeq" id="WP_127194722.1">
    <property type="nucleotide sequence ID" value="NZ_RZNY01000035.1"/>
</dbReference>
<protein>
    <submittedName>
        <fullName evidence="1">Uncharacterized protein</fullName>
    </submittedName>
</protein>
<organism evidence="1 2">
    <name type="scientific">Paenibacillus anaericanus</name>
    <dbReference type="NCBI Taxonomy" id="170367"/>
    <lineage>
        <taxon>Bacteria</taxon>
        <taxon>Bacillati</taxon>
        <taxon>Bacillota</taxon>
        <taxon>Bacilli</taxon>
        <taxon>Bacillales</taxon>
        <taxon>Paenibacillaceae</taxon>
        <taxon>Paenibacillus</taxon>
    </lineage>
</organism>
<dbReference type="Proteomes" id="UP000279446">
    <property type="component" value="Unassembled WGS sequence"/>
</dbReference>
<accession>A0A3S1BGN2</accession>
<dbReference type="OrthoDB" id="2487047at2"/>
<reference evidence="1 2" key="1">
    <citation type="submission" date="2018-12" db="EMBL/GenBank/DDBJ databases">
        <authorList>
            <person name="Sun L."/>
            <person name="Chen Z."/>
        </authorList>
    </citation>
    <scope>NUCLEOTIDE SEQUENCE [LARGE SCALE GENOMIC DNA]</scope>
    <source>
        <strain evidence="1 2">DSM 15890</strain>
    </source>
</reference>
<gene>
    <name evidence="1" type="ORF">EJP82_24680</name>
</gene>
<proteinExistence type="predicted"/>
<dbReference type="AlphaFoldDB" id="A0A3S1BGN2"/>
<evidence type="ECO:0000313" key="1">
    <source>
        <dbReference type="EMBL" id="RUT40501.1"/>
    </source>
</evidence>
<comment type="caution">
    <text evidence="1">The sequence shown here is derived from an EMBL/GenBank/DDBJ whole genome shotgun (WGS) entry which is preliminary data.</text>
</comment>
<evidence type="ECO:0000313" key="2">
    <source>
        <dbReference type="Proteomes" id="UP000279446"/>
    </source>
</evidence>
<dbReference type="EMBL" id="RZNY01000035">
    <property type="protein sequence ID" value="RUT40501.1"/>
    <property type="molecule type" value="Genomic_DNA"/>
</dbReference>
<name>A0A3S1BGN2_9BACL</name>
<sequence>MKVFRKKVIVSTLVLSLFAASIGSLPLSQQGLISKLNLTQTANAAEFEQSRTPFFDRLNELYAALASDPGGLQDVFNLRDEIRAYSLTPDDYNVISPLWAKVSARLPESVDRAELKENLIRLIKTASSLQTVSDLENLRTDPEFISALKAVASASGHEDIGVDDFLVFLLGDGGSLKGLEGTVSSLLENMQLVQLIGLIGNSQATTEVLLQATDKVLSDPDAYKFSLIMNELDISPADVRMLVNYFQGRLQNSDRAINALTMAYVRASVKDSVLISEDGRKHIYSLQALGVDIPSFVLKWSKISGDESVTVASNGVITIPEGIESGTAVVQAQLINPYGGKGIVIFEKAVTLGDATTPGEETVFPAEQFLERMNKLHAALAAGDQADIQDVQNLRDEIAGLDPTLDQALIDPIWAKVESRLPANVNPDALKASLFQIFTAVGSFQYDPNASELEAIRTNPEFRATLKAIAAAGGDANIVMDDFLLFMFGDGDSHKGIEGTVRDLLASMTSSELIGLLGNNQAITSIVLQATNQLLSETEAYKFSSILAKLDITSLELGSTVLNYQARLQNIEPATHAMTVAYMRSESSEVVNESEDGRQHIYSLKVLGVDIPAIALQWSKVSGSDDVNVLPNGTVTIPRRVASASAVIQAELINPYGGAGKVIFERDVTLTAAAEEGNVFPVELFLEEMNTLRNALIEGGTSDVKDVKKLRDELIGLNFNKDQTLIDPIWKPIAAKLPASVDKNQLKMGLFNIIKAVGSVPYDVEASQLESILSNSEFQATLDTLTDAGGGSNLKIDDFLILLFGDGGSNKGVQGRVHDTIANMSSKELAKVLSNKNGLETVKSNALAAVLADKDNYVLSEVLYNLGAKPVDVASVVQKFKNKLKYDEQAIKALSAAYIRTETESSVKITDNGRQHQYTLKVLGVEIPSSSVKWKKDSGSKDVKVDSNGKVSISKKVQQGTAVIQASLVNYLGGSSKVIFEQEVTLINGVEDPEAMINNIIKSLKVELADIKVRLQAATNDSERVQLILDVVQAGNDSYDQINEIDVSKSIKNKAIKDVKNQVTQMTNLILKDLMKF</sequence>
<keyword evidence="2" id="KW-1185">Reference proteome</keyword>